<keyword evidence="3" id="KW-1185">Reference proteome</keyword>
<sequence>MQHVLEKHERPCGIRSMRSRRGPLLPRPPTARLTHFLHHTGNIPGQYFWASKVAKSKWFHAAKSCISSVASETMPFRHPQYGPHLVACLDSISLFEAASPCSHKKDIPAIPRIMHKASGILYRTLPSAVPPVAASGDSHLPSCGRFAAGRGGRGLIMVLPAGLSFPAYQRDFINSLTRPQDFAALRLAGRLVSEISAFDIKPITDYQ</sequence>
<organism evidence="2 3">
    <name type="scientific">Cordyceps javanica</name>
    <dbReference type="NCBI Taxonomy" id="43265"/>
    <lineage>
        <taxon>Eukaryota</taxon>
        <taxon>Fungi</taxon>
        <taxon>Dikarya</taxon>
        <taxon>Ascomycota</taxon>
        <taxon>Pezizomycotina</taxon>
        <taxon>Sordariomycetes</taxon>
        <taxon>Hypocreomycetidae</taxon>
        <taxon>Hypocreales</taxon>
        <taxon>Cordycipitaceae</taxon>
        <taxon>Cordyceps</taxon>
    </lineage>
</organism>
<dbReference type="AlphaFoldDB" id="A0A545VKP9"/>
<proteinExistence type="predicted"/>
<evidence type="ECO:0000313" key="3">
    <source>
        <dbReference type="Proteomes" id="UP000315783"/>
    </source>
</evidence>
<evidence type="ECO:0000256" key="1">
    <source>
        <dbReference type="SAM" id="MobiDB-lite"/>
    </source>
</evidence>
<dbReference type="Proteomes" id="UP000315783">
    <property type="component" value="Unassembled WGS sequence"/>
</dbReference>
<feature type="region of interest" description="Disordered" evidence="1">
    <location>
        <begin position="1"/>
        <end position="25"/>
    </location>
</feature>
<gene>
    <name evidence="2" type="ORF">IF1G_07406</name>
</gene>
<evidence type="ECO:0000313" key="2">
    <source>
        <dbReference type="EMBL" id="TQV93674.1"/>
    </source>
</evidence>
<comment type="caution">
    <text evidence="2">The sequence shown here is derived from an EMBL/GenBank/DDBJ whole genome shotgun (WGS) entry which is preliminary data.</text>
</comment>
<accession>A0A545VKP9</accession>
<reference evidence="2 3" key="1">
    <citation type="journal article" date="2019" name="Appl. Microbiol. Biotechnol.">
        <title>Genome sequence of Isaria javanica and comparative genome analysis insights into family S53 peptidase evolution in fungal entomopathogens.</title>
        <authorList>
            <person name="Lin R."/>
            <person name="Zhang X."/>
            <person name="Xin B."/>
            <person name="Zou M."/>
            <person name="Gao Y."/>
            <person name="Qin F."/>
            <person name="Hu Q."/>
            <person name="Xie B."/>
            <person name="Cheng X."/>
        </authorList>
    </citation>
    <scope>NUCLEOTIDE SEQUENCE [LARGE SCALE GENOMIC DNA]</scope>
    <source>
        <strain evidence="2 3">IJ1G</strain>
    </source>
</reference>
<name>A0A545VKP9_9HYPO</name>
<protein>
    <submittedName>
        <fullName evidence="2">Uncharacterized protein</fullName>
    </submittedName>
</protein>
<dbReference type="EMBL" id="SPUK01000011">
    <property type="protein sequence ID" value="TQV93674.1"/>
    <property type="molecule type" value="Genomic_DNA"/>
</dbReference>
<feature type="compositionally biased region" description="Basic and acidic residues" evidence="1">
    <location>
        <begin position="1"/>
        <end position="12"/>
    </location>
</feature>